<comment type="function">
    <text evidence="15">Is involved in NO detoxification in an aerobic process, termed nitric oxide dioxygenase (NOD) reaction that utilizes O(2) and NAD(P)H to convert NO to nitrate, which protects the bacterium from various noxious nitrogen compounds. Therefore, plays a central role in the inducible response to nitrosative stress.</text>
</comment>
<proteinExistence type="inferred from homology"/>
<comment type="similarity">
    <text evidence="1 15">In the C-terminal section; belongs to the flavoprotein pyridine nucleotide cytochrome reductase family.</text>
</comment>
<accession>A0ABR5AG31</accession>
<evidence type="ECO:0000256" key="2">
    <source>
        <dbReference type="ARBA" id="ARBA00008414"/>
    </source>
</evidence>
<evidence type="ECO:0000256" key="11">
    <source>
        <dbReference type="ARBA" id="ARBA00023004"/>
    </source>
</evidence>
<organism evidence="18 19">
    <name type="scientific">Gordoniibacillus kamchatkensis</name>
    <dbReference type="NCBI Taxonomy" id="1590651"/>
    <lineage>
        <taxon>Bacteria</taxon>
        <taxon>Bacillati</taxon>
        <taxon>Bacillota</taxon>
        <taxon>Bacilli</taxon>
        <taxon>Bacillales</taxon>
        <taxon>Paenibacillaceae</taxon>
        <taxon>Gordoniibacillus</taxon>
    </lineage>
</organism>
<feature type="active site" description="Charge relay system" evidence="15">
    <location>
        <position position="137"/>
    </location>
</feature>
<dbReference type="InterPro" id="IPR023950">
    <property type="entry name" value="Hmp"/>
</dbReference>
<keyword evidence="8 15" id="KW-0274">FAD</keyword>
<feature type="binding site" evidence="15">
    <location>
        <position position="190"/>
    </location>
    <ligand>
        <name>FAD</name>
        <dbReference type="ChEBI" id="CHEBI:57692"/>
    </ligand>
</feature>
<comment type="similarity">
    <text evidence="2 15">Belongs to the globin family. Two-domain flavohemoproteins subfamily.</text>
</comment>
<feature type="binding site" evidence="15">
    <location>
        <begin position="206"/>
        <end position="209"/>
    </location>
    <ligand>
        <name>FAD</name>
        <dbReference type="ChEBI" id="CHEBI:57692"/>
    </ligand>
</feature>
<dbReference type="SUPFAM" id="SSF63380">
    <property type="entry name" value="Riboflavin synthase domain-like"/>
    <property type="match status" value="1"/>
</dbReference>
<dbReference type="Gene3D" id="2.40.30.10">
    <property type="entry name" value="Translation factors"/>
    <property type="match status" value="1"/>
</dbReference>
<evidence type="ECO:0000256" key="5">
    <source>
        <dbReference type="ARBA" id="ARBA00022621"/>
    </source>
</evidence>
<dbReference type="EMBL" id="JXAK01000028">
    <property type="protein sequence ID" value="KIL40004.1"/>
    <property type="molecule type" value="Genomic_DNA"/>
</dbReference>
<dbReference type="Pfam" id="PF00175">
    <property type="entry name" value="NAD_binding_1"/>
    <property type="match status" value="1"/>
</dbReference>
<keyword evidence="11 15" id="KW-0408">Iron</keyword>
<comment type="domain">
    <text evidence="15">Consists of two distinct domains; an N-terminal heme-containing oxygen-binding domain and a C-terminal reductase domain with binding sites for FAD and NAD(P)H.</text>
</comment>
<dbReference type="Pfam" id="PF00042">
    <property type="entry name" value="Globin"/>
    <property type="match status" value="1"/>
</dbReference>
<feature type="site" description="Influences the redox potential of the prosthetic heme and FAD groups" evidence="15">
    <location>
        <position position="84"/>
    </location>
</feature>
<evidence type="ECO:0000256" key="7">
    <source>
        <dbReference type="ARBA" id="ARBA00022723"/>
    </source>
</evidence>
<evidence type="ECO:0000259" key="17">
    <source>
        <dbReference type="PROSITE" id="PS51384"/>
    </source>
</evidence>
<gene>
    <name evidence="15" type="primary">hmp</name>
    <name evidence="18" type="ORF">SD70_16665</name>
</gene>
<dbReference type="PRINTS" id="PR00406">
    <property type="entry name" value="CYTB5RDTASE"/>
</dbReference>
<evidence type="ECO:0000256" key="15">
    <source>
        <dbReference type="HAMAP-Rule" id="MF_01252"/>
    </source>
</evidence>
<dbReference type="Gene3D" id="3.40.50.80">
    <property type="entry name" value="Nucleotide-binding domain of ferredoxin-NADP reductase (FNR) module"/>
    <property type="match status" value="1"/>
</dbReference>
<evidence type="ECO:0000256" key="13">
    <source>
        <dbReference type="ARBA" id="ARBA00048649"/>
    </source>
</evidence>
<comment type="catalytic activity">
    <reaction evidence="14 15">
        <text>2 nitric oxide + NADPH + 2 O2 = 2 nitrate + NADP(+) + H(+)</text>
        <dbReference type="Rhea" id="RHEA:19465"/>
        <dbReference type="ChEBI" id="CHEBI:15378"/>
        <dbReference type="ChEBI" id="CHEBI:15379"/>
        <dbReference type="ChEBI" id="CHEBI:16480"/>
        <dbReference type="ChEBI" id="CHEBI:17632"/>
        <dbReference type="ChEBI" id="CHEBI:57783"/>
        <dbReference type="ChEBI" id="CHEBI:58349"/>
        <dbReference type="EC" id="1.14.12.17"/>
    </reaction>
</comment>
<keyword evidence="12 15" id="KW-0520">NAD</keyword>
<reference evidence="18 19" key="1">
    <citation type="submission" date="2014-12" db="EMBL/GenBank/DDBJ databases">
        <title>Draft genome sequence of Paenibacillus kamchatkensis strain B-2647.</title>
        <authorList>
            <person name="Karlyshev A.V."/>
            <person name="Kudryashova E.B."/>
        </authorList>
    </citation>
    <scope>NUCLEOTIDE SEQUENCE [LARGE SCALE GENOMIC DNA]</scope>
    <source>
        <strain evidence="18 19">VKM B-2647</strain>
    </source>
</reference>
<evidence type="ECO:0000313" key="18">
    <source>
        <dbReference type="EMBL" id="KIL40004.1"/>
    </source>
</evidence>
<evidence type="ECO:0000256" key="4">
    <source>
        <dbReference type="ARBA" id="ARBA00022617"/>
    </source>
</evidence>
<dbReference type="HAMAP" id="MF_01252">
    <property type="entry name" value="Hmp"/>
    <property type="match status" value="1"/>
</dbReference>
<keyword evidence="5 15" id="KW-0561">Oxygen transport</keyword>
<evidence type="ECO:0000256" key="14">
    <source>
        <dbReference type="ARBA" id="ARBA00049433"/>
    </source>
</evidence>
<evidence type="ECO:0000256" key="10">
    <source>
        <dbReference type="ARBA" id="ARBA00023002"/>
    </source>
</evidence>
<comment type="cofactor">
    <cofactor evidence="15">
        <name>heme b</name>
        <dbReference type="ChEBI" id="CHEBI:60344"/>
    </cofactor>
    <text evidence="15">Binds 1 heme b (iron(II)-protoporphyrin IX) group per subunit.</text>
</comment>
<dbReference type="EC" id="1.14.12.17" evidence="15"/>
<keyword evidence="19" id="KW-1185">Reference proteome</keyword>
<dbReference type="PANTHER" id="PTHR43396:SF3">
    <property type="entry name" value="FLAVOHEMOPROTEIN"/>
    <property type="match status" value="1"/>
</dbReference>
<feature type="binding site" description="proximal binding residue" evidence="15">
    <location>
        <position position="85"/>
    </location>
    <ligand>
        <name>heme b</name>
        <dbReference type="ChEBI" id="CHEBI:60344"/>
    </ligand>
    <ligandPart>
        <name>Fe</name>
        <dbReference type="ChEBI" id="CHEBI:18248"/>
    </ligandPart>
</feature>
<dbReference type="PROSITE" id="PS01033">
    <property type="entry name" value="GLOBIN"/>
    <property type="match status" value="1"/>
</dbReference>
<feature type="region of interest" description="Reductase" evidence="15">
    <location>
        <begin position="149"/>
        <end position="419"/>
    </location>
</feature>
<protein>
    <recommendedName>
        <fullName evidence="15">Flavohemoprotein</fullName>
    </recommendedName>
    <alternativeName>
        <fullName evidence="15">Flavohemoglobin</fullName>
    </alternativeName>
    <alternativeName>
        <fullName evidence="15">Hemoglobin-like protein</fullName>
    </alternativeName>
    <alternativeName>
        <fullName evidence="15">Nitric oxide dioxygenase</fullName>
        <shortName evidence="15">NO oxygenase</shortName>
        <shortName evidence="15">NOD</shortName>
        <ecNumber evidence="15">1.14.12.17</ecNumber>
    </alternativeName>
</protein>
<sequence length="419" mass="46177">MLSDKTIAIVKSTVPVLEKHGTDITKRFYQLLFADHPELLNIFNHANQSQGRQQTALANAVYAAAQHIDKLETILPVVKQIAHKHRSLGIKPEHYPIVGKNLLAAIKDVLGDAAGEDILQAWAEAYGAIANAFIGVEADMYRQAEEQAGGWEGFRPFVVKSKVRESDVITSFYLVPQNGQALASFQPGQYISVKMDIPGEKHTHIRQYSLSDAPGKPYYRISVKREDAIHGRPAGKVSVYLHEHVGEGDVLWLSAPAGDFTLDQEDTRPVVFISGGVGLTPLVSMLNTLAVTNSTRKATFLHAARNGNVHALKQEVEELASRSPHVSVFWSYEKPAQRDKELNAFDKEGYIDLPWLQKVVPTKEASFYFCGPVPFMQALNGLLKEWGVAAADIHYEFFGPTGNLEDAANANPEVAAGQR</sequence>
<keyword evidence="9 15" id="KW-0521">NADP</keyword>
<comment type="cofactor">
    <cofactor evidence="15">
        <name>FAD</name>
        <dbReference type="ChEBI" id="CHEBI:57692"/>
    </cofactor>
    <text evidence="15">Binds 1 FAD per subunit.</text>
</comment>
<dbReference type="CDD" id="cd06184">
    <property type="entry name" value="flavohem_like_fad_nad_binding"/>
    <property type="match status" value="1"/>
</dbReference>
<evidence type="ECO:0000256" key="3">
    <source>
        <dbReference type="ARBA" id="ARBA00022448"/>
    </source>
</evidence>
<dbReference type="PANTHER" id="PTHR43396">
    <property type="entry name" value="FLAVOHEMOPROTEIN"/>
    <property type="match status" value="1"/>
</dbReference>
<dbReference type="NCBIfam" id="NF009805">
    <property type="entry name" value="PRK13289.1"/>
    <property type="match status" value="1"/>
</dbReference>
<dbReference type="InterPro" id="IPR012292">
    <property type="entry name" value="Globin/Proto"/>
</dbReference>
<feature type="active site" description="Charge relay system" evidence="15">
    <location>
        <position position="95"/>
    </location>
</feature>
<dbReference type="InterPro" id="IPR000971">
    <property type="entry name" value="Globin"/>
</dbReference>
<dbReference type="CDD" id="cd14777">
    <property type="entry name" value="Yhb1-globin-like"/>
    <property type="match status" value="1"/>
</dbReference>
<dbReference type="RefSeq" id="WP_041048652.1">
    <property type="nucleotide sequence ID" value="NZ_JXAK01000028.1"/>
</dbReference>
<evidence type="ECO:0000259" key="16">
    <source>
        <dbReference type="PROSITE" id="PS01033"/>
    </source>
</evidence>
<dbReference type="SUPFAM" id="SSF52343">
    <property type="entry name" value="Ferredoxin reductase-like, C-terminal NADP-linked domain"/>
    <property type="match status" value="1"/>
</dbReference>
<dbReference type="Proteomes" id="UP000031967">
    <property type="component" value="Unassembled WGS sequence"/>
</dbReference>
<dbReference type="InterPro" id="IPR001433">
    <property type="entry name" value="OxRdtase_FAD/NAD-bd"/>
</dbReference>
<evidence type="ECO:0000256" key="8">
    <source>
        <dbReference type="ARBA" id="ARBA00022827"/>
    </source>
</evidence>
<dbReference type="SUPFAM" id="SSF46458">
    <property type="entry name" value="Globin-like"/>
    <property type="match status" value="1"/>
</dbReference>
<dbReference type="InterPro" id="IPR039261">
    <property type="entry name" value="FNR_nucleotide-bd"/>
</dbReference>
<dbReference type="PROSITE" id="PS51384">
    <property type="entry name" value="FAD_FR"/>
    <property type="match status" value="1"/>
</dbReference>
<evidence type="ECO:0000256" key="9">
    <source>
        <dbReference type="ARBA" id="ARBA00022857"/>
    </source>
</evidence>
<comment type="catalytic activity">
    <reaction evidence="13 15">
        <text>2 nitric oxide + NADH + 2 O2 = 2 nitrate + NAD(+) + H(+)</text>
        <dbReference type="Rhea" id="RHEA:19469"/>
        <dbReference type="ChEBI" id="CHEBI:15378"/>
        <dbReference type="ChEBI" id="CHEBI:15379"/>
        <dbReference type="ChEBI" id="CHEBI:16480"/>
        <dbReference type="ChEBI" id="CHEBI:17632"/>
        <dbReference type="ChEBI" id="CHEBI:57540"/>
        <dbReference type="ChEBI" id="CHEBI:57945"/>
        <dbReference type="EC" id="1.14.12.17"/>
    </reaction>
</comment>
<keyword evidence="4 15" id="KW-0349">Heme</keyword>
<feature type="domain" description="FAD-binding FR-type" evidence="17">
    <location>
        <begin position="152"/>
        <end position="263"/>
    </location>
</feature>
<dbReference type="InterPro" id="IPR017938">
    <property type="entry name" value="Riboflavin_synthase-like_b-brl"/>
</dbReference>
<feature type="binding site" evidence="15">
    <location>
        <begin position="397"/>
        <end position="400"/>
    </location>
    <ligand>
        <name>FAD</name>
        <dbReference type="ChEBI" id="CHEBI:57692"/>
    </ligand>
</feature>
<keyword evidence="3 15" id="KW-0813">Transport</keyword>
<dbReference type="InterPro" id="IPR017927">
    <property type="entry name" value="FAD-bd_FR_type"/>
</dbReference>
<dbReference type="InterPro" id="IPR009050">
    <property type="entry name" value="Globin-like_sf"/>
</dbReference>
<evidence type="ECO:0000256" key="12">
    <source>
        <dbReference type="ARBA" id="ARBA00023027"/>
    </source>
</evidence>
<keyword evidence="6 15" id="KW-0285">Flavoprotein</keyword>
<dbReference type="Gene3D" id="1.10.490.10">
    <property type="entry name" value="Globins"/>
    <property type="match status" value="1"/>
</dbReference>
<feature type="domain" description="Globin" evidence="16">
    <location>
        <begin position="1"/>
        <end position="138"/>
    </location>
</feature>
<feature type="binding site" evidence="15">
    <location>
        <begin position="276"/>
        <end position="281"/>
    </location>
    <ligand>
        <name>NADP(+)</name>
        <dbReference type="ChEBI" id="CHEBI:58349"/>
    </ligand>
</feature>
<comment type="caution">
    <text evidence="18">The sequence shown here is derived from an EMBL/GenBank/DDBJ whole genome shotgun (WGS) entry which is preliminary data.</text>
</comment>
<dbReference type="Pfam" id="PF00970">
    <property type="entry name" value="FAD_binding_6"/>
    <property type="match status" value="1"/>
</dbReference>
<feature type="site" description="Involved in heme-bound ligand stabilization and O-O bond activation" evidence="15">
    <location>
        <position position="29"/>
    </location>
</feature>
<feature type="site" description="Influences the redox potential of the prosthetic heme and FAD groups" evidence="15">
    <location>
        <position position="396"/>
    </location>
</feature>
<name>A0ABR5AG31_9BACL</name>
<keyword evidence="10 15" id="KW-0560">Oxidoreductase</keyword>
<evidence type="ECO:0000313" key="19">
    <source>
        <dbReference type="Proteomes" id="UP000031967"/>
    </source>
</evidence>
<evidence type="ECO:0000256" key="6">
    <source>
        <dbReference type="ARBA" id="ARBA00022630"/>
    </source>
</evidence>
<dbReference type="InterPro" id="IPR008333">
    <property type="entry name" value="Cbr1-like_FAD-bd_dom"/>
</dbReference>
<keyword evidence="7 15" id="KW-0479">Metal-binding</keyword>
<evidence type="ECO:0000256" key="1">
    <source>
        <dbReference type="ARBA" id="ARBA00006401"/>
    </source>
</evidence>
<keyword evidence="15" id="KW-0216">Detoxification</keyword>